<accession>A0A4Q7UYD3</accession>
<evidence type="ECO:0000313" key="12">
    <source>
        <dbReference type="EMBL" id="RZT85243.1"/>
    </source>
</evidence>
<keyword evidence="10" id="KW-0472">Membrane</keyword>
<sequence length="381" mass="39015">MPVRSATIGSVTVLRQLPRMSYRALRDGRTYRRVVHLLLGAVVLLAYLAVVALIVSAAGGGPDLAIVALALVAAAAGTAIALMPGVRALEITAARALLDVVLPDPAPGAGQAWPARRRGAAWWTVPLGLVLPVVALLLLAAAGGGLARLAPRLLGPAPAERLAAELAAAERRAAALAERARLARELHDSVGHALTVTTLQAGAAAQVLDTDREFARRALDAIAETGRAALDDLDHVLGLLREDGGAAGTRAPVRDLRSLETLVTGARSAGVEVAVDVDGDPEALPSAVSREAYRLVQEALTNALRHAGPVPVSVRLSVDGAGVALAVDNPLPARRSRSRDGGGTGLRGMTERAALLGGELTAGPRGDVWHLAARLPGAAVS</sequence>
<dbReference type="CDD" id="cd16917">
    <property type="entry name" value="HATPase_UhpB-NarQ-NarX-like"/>
    <property type="match status" value="1"/>
</dbReference>
<evidence type="ECO:0000256" key="4">
    <source>
        <dbReference type="ARBA" id="ARBA00022679"/>
    </source>
</evidence>
<proteinExistence type="predicted"/>
<evidence type="ECO:0000256" key="9">
    <source>
        <dbReference type="SAM" id="Coils"/>
    </source>
</evidence>
<dbReference type="Gene3D" id="1.20.5.1930">
    <property type="match status" value="1"/>
</dbReference>
<keyword evidence="3" id="KW-0597">Phosphoprotein</keyword>
<organism evidence="12 13">
    <name type="scientific">Pseudonocardia sediminis</name>
    <dbReference type="NCBI Taxonomy" id="1397368"/>
    <lineage>
        <taxon>Bacteria</taxon>
        <taxon>Bacillati</taxon>
        <taxon>Actinomycetota</taxon>
        <taxon>Actinomycetes</taxon>
        <taxon>Pseudonocardiales</taxon>
        <taxon>Pseudonocardiaceae</taxon>
        <taxon>Pseudonocardia</taxon>
    </lineage>
</organism>
<keyword evidence="4" id="KW-0808">Transferase</keyword>
<dbReference type="SUPFAM" id="SSF55874">
    <property type="entry name" value="ATPase domain of HSP90 chaperone/DNA topoisomerase II/histidine kinase"/>
    <property type="match status" value="1"/>
</dbReference>
<keyword evidence="13" id="KW-1185">Reference proteome</keyword>
<feature type="transmembrane region" description="Helical" evidence="10">
    <location>
        <begin position="64"/>
        <end position="86"/>
    </location>
</feature>
<dbReference type="GO" id="GO:0016020">
    <property type="term" value="C:membrane"/>
    <property type="evidence" value="ECO:0007669"/>
    <property type="project" value="InterPro"/>
</dbReference>
<keyword evidence="8" id="KW-0902">Two-component regulatory system</keyword>
<dbReference type="EC" id="2.7.13.3" evidence="2"/>
<dbReference type="GO" id="GO:0005524">
    <property type="term" value="F:ATP binding"/>
    <property type="evidence" value="ECO:0007669"/>
    <property type="project" value="UniProtKB-KW"/>
</dbReference>
<keyword evidence="6 12" id="KW-0418">Kinase</keyword>
<evidence type="ECO:0000256" key="6">
    <source>
        <dbReference type="ARBA" id="ARBA00022777"/>
    </source>
</evidence>
<dbReference type="PANTHER" id="PTHR24421">
    <property type="entry name" value="NITRATE/NITRITE SENSOR PROTEIN NARX-RELATED"/>
    <property type="match status" value="1"/>
</dbReference>
<keyword evidence="10" id="KW-0812">Transmembrane</keyword>
<dbReference type="PANTHER" id="PTHR24421:SF10">
    <property type="entry name" value="NITRATE_NITRITE SENSOR PROTEIN NARQ"/>
    <property type="match status" value="1"/>
</dbReference>
<evidence type="ECO:0000256" key="5">
    <source>
        <dbReference type="ARBA" id="ARBA00022741"/>
    </source>
</evidence>
<gene>
    <name evidence="12" type="ORF">EV383_2107</name>
</gene>
<dbReference type="Proteomes" id="UP000291591">
    <property type="component" value="Unassembled WGS sequence"/>
</dbReference>
<evidence type="ECO:0000256" key="3">
    <source>
        <dbReference type="ARBA" id="ARBA00022553"/>
    </source>
</evidence>
<dbReference type="InterPro" id="IPR036890">
    <property type="entry name" value="HATPase_C_sf"/>
</dbReference>
<keyword evidence="7" id="KW-0067">ATP-binding</keyword>
<keyword evidence="5" id="KW-0547">Nucleotide-binding</keyword>
<dbReference type="Gene3D" id="3.30.565.10">
    <property type="entry name" value="Histidine kinase-like ATPase, C-terminal domain"/>
    <property type="match status" value="1"/>
</dbReference>
<evidence type="ECO:0000256" key="1">
    <source>
        <dbReference type="ARBA" id="ARBA00000085"/>
    </source>
</evidence>
<evidence type="ECO:0000256" key="10">
    <source>
        <dbReference type="SAM" id="Phobius"/>
    </source>
</evidence>
<keyword evidence="9" id="KW-0175">Coiled coil</keyword>
<dbReference type="InterPro" id="IPR050482">
    <property type="entry name" value="Sensor_HK_TwoCompSys"/>
</dbReference>
<evidence type="ECO:0000256" key="7">
    <source>
        <dbReference type="ARBA" id="ARBA00022840"/>
    </source>
</evidence>
<dbReference type="GO" id="GO:0046983">
    <property type="term" value="F:protein dimerization activity"/>
    <property type="evidence" value="ECO:0007669"/>
    <property type="project" value="InterPro"/>
</dbReference>
<keyword evidence="10" id="KW-1133">Transmembrane helix</keyword>
<reference evidence="12 13" key="1">
    <citation type="submission" date="2019-02" db="EMBL/GenBank/DDBJ databases">
        <title>Sequencing the genomes of 1000 actinobacteria strains.</title>
        <authorList>
            <person name="Klenk H.-P."/>
        </authorList>
    </citation>
    <scope>NUCLEOTIDE SEQUENCE [LARGE SCALE GENOMIC DNA]</scope>
    <source>
        <strain evidence="12 13">DSM 45779</strain>
    </source>
</reference>
<evidence type="ECO:0000259" key="11">
    <source>
        <dbReference type="Pfam" id="PF07730"/>
    </source>
</evidence>
<feature type="transmembrane region" description="Helical" evidence="10">
    <location>
        <begin position="34"/>
        <end position="58"/>
    </location>
</feature>
<dbReference type="Pfam" id="PF07730">
    <property type="entry name" value="HisKA_3"/>
    <property type="match status" value="1"/>
</dbReference>
<comment type="caution">
    <text evidence="12">The sequence shown here is derived from an EMBL/GenBank/DDBJ whole genome shotgun (WGS) entry which is preliminary data.</text>
</comment>
<protein>
    <recommendedName>
        <fullName evidence="2">histidine kinase</fullName>
        <ecNumber evidence="2">2.7.13.3</ecNumber>
    </recommendedName>
</protein>
<feature type="domain" description="Signal transduction histidine kinase subgroup 3 dimerisation and phosphoacceptor" evidence="11">
    <location>
        <begin position="178"/>
        <end position="243"/>
    </location>
</feature>
<dbReference type="AlphaFoldDB" id="A0A4Q7UYD3"/>
<dbReference type="InterPro" id="IPR011712">
    <property type="entry name" value="Sig_transdc_His_kin_sub3_dim/P"/>
</dbReference>
<comment type="catalytic activity">
    <reaction evidence="1">
        <text>ATP + protein L-histidine = ADP + protein N-phospho-L-histidine.</text>
        <dbReference type="EC" id="2.7.13.3"/>
    </reaction>
</comment>
<feature type="transmembrane region" description="Helical" evidence="10">
    <location>
        <begin position="120"/>
        <end position="142"/>
    </location>
</feature>
<evidence type="ECO:0000256" key="8">
    <source>
        <dbReference type="ARBA" id="ARBA00023012"/>
    </source>
</evidence>
<dbReference type="GO" id="GO:0000155">
    <property type="term" value="F:phosphorelay sensor kinase activity"/>
    <property type="evidence" value="ECO:0007669"/>
    <property type="project" value="InterPro"/>
</dbReference>
<evidence type="ECO:0000256" key="2">
    <source>
        <dbReference type="ARBA" id="ARBA00012438"/>
    </source>
</evidence>
<feature type="coiled-coil region" evidence="9">
    <location>
        <begin position="159"/>
        <end position="186"/>
    </location>
</feature>
<dbReference type="EMBL" id="SHKL01000001">
    <property type="protein sequence ID" value="RZT85243.1"/>
    <property type="molecule type" value="Genomic_DNA"/>
</dbReference>
<evidence type="ECO:0000313" key="13">
    <source>
        <dbReference type="Proteomes" id="UP000291591"/>
    </source>
</evidence>
<name>A0A4Q7UYD3_PSEST</name>